<sequence length="66" mass="7587">MRNPDISEPTLLYCELSEDGPILFLPISVYTVKVIKEEEIDGIPQGWTEKDYMSLLDEGDRFFSTT</sequence>
<dbReference type="AlphaFoldDB" id="A0A163GQU7"/>
<dbReference type="RefSeq" id="WP_063477603.1">
    <property type="nucleotide sequence ID" value="NZ_JBCMWP010000019.1"/>
</dbReference>
<evidence type="ECO:0000313" key="1">
    <source>
        <dbReference type="EMBL" id="KZS45098.1"/>
    </source>
</evidence>
<evidence type="ECO:0000313" key="2">
    <source>
        <dbReference type="Proteomes" id="UP000076796"/>
    </source>
</evidence>
<dbReference type="EMBL" id="LWMH01000001">
    <property type="protein sequence ID" value="KZS45098.1"/>
    <property type="molecule type" value="Genomic_DNA"/>
</dbReference>
<comment type="caution">
    <text evidence="1">The sequence shown here is derived from an EMBL/GenBank/DDBJ whole genome shotgun (WGS) entry which is preliminary data.</text>
</comment>
<accession>A0A163GQU7</accession>
<keyword evidence="2" id="KW-1185">Reference proteome</keyword>
<reference evidence="1" key="1">
    <citation type="journal article" date="2016" name="Genome Announc.">
        <title>Draft genomes of two strains of Paenibacillus glucanolyticus with capability to degrade lignocellulose.</title>
        <authorList>
            <person name="Mathews S.L."/>
            <person name="Pawlak J."/>
            <person name="Grunden A.M."/>
        </authorList>
    </citation>
    <scope>NUCLEOTIDE SEQUENCE [LARGE SCALE GENOMIC DNA]</scope>
    <source>
        <strain evidence="1">SLM1</strain>
    </source>
</reference>
<name>A0A163GQU7_9BACL</name>
<dbReference type="Proteomes" id="UP000076796">
    <property type="component" value="Unassembled WGS sequence"/>
</dbReference>
<protein>
    <submittedName>
        <fullName evidence="1">Uncharacterized protein</fullName>
    </submittedName>
</protein>
<proteinExistence type="predicted"/>
<gene>
    <name evidence="1" type="ORF">AWU65_03710</name>
</gene>
<organism evidence="1 2">
    <name type="scientific">Paenibacillus glucanolyticus</name>
    <dbReference type="NCBI Taxonomy" id="59843"/>
    <lineage>
        <taxon>Bacteria</taxon>
        <taxon>Bacillati</taxon>
        <taxon>Bacillota</taxon>
        <taxon>Bacilli</taxon>
        <taxon>Bacillales</taxon>
        <taxon>Paenibacillaceae</taxon>
        <taxon>Paenibacillus</taxon>
    </lineage>
</organism>